<dbReference type="PROSITE" id="PS50053">
    <property type="entry name" value="UBIQUITIN_2"/>
    <property type="match status" value="1"/>
</dbReference>
<dbReference type="Gene3D" id="3.10.20.90">
    <property type="entry name" value="Phosphatidylinositol 3-kinase Catalytic Subunit, Chain A, domain 1"/>
    <property type="match status" value="1"/>
</dbReference>
<keyword evidence="4" id="KW-0472">Membrane</keyword>
<dbReference type="SUPFAM" id="SSF54236">
    <property type="entry name" value="Ubiquitin-like"/>
    <property type="match status" value="1"/>
</dbReference>
<feature type="compositionally biased region" description="Low complexity" evidence="6">
    <location>
        <begin position="326"/>
        <end position="337"/>
    </location>
</feature>
<keyword evidence="2" id="KW-0812">Transmembrane</keyword>
<feature type="domain" description="Ubiquitin-like" evidence="7">
    <location>
        <begin position="6"/>
        <end position="68"/>
    </location>
</feature>
<feature type="compositionally biased region" description="Polar residues" evidence="6">
    <location>
        <begin position="342"/>
        <end position="353"/>
    </location>
</feature>
<dbReference type="PANTHER" id="PTHR12943">
    <property type="entry name" value="HOMOCYSTEINE-RESPONSIVE ENDOPLASMIC RETICULUM-RESIDENT UNIQUITIN-LIKE DOMAIN HERPUD PROTEIN FAMILY MEMBER"/>
    <property type="match status" value="1"/>
</dbReference>
<protein>
    <recommendedName>
        <fullName evidence="7">Ubiquitin-like domain-containing protein</fullName>
    </recommendedName>
</protein>
<feature type="compositionally biased region" description="Polar residues" evidence="6">
    <location>
        <begin position="367"/>
        <end position="381"/>
    </location>
</feature>
<dbReference type="AlphaFoldDB" id="A0AAV2TS32"/>
<reference evidence="8" key="1">
    <citation type="submission" date="2024-06" db="EMBL/GenBank/DDBJ databases">
        <authorList>
            <person name="Liu X."/>
            <person name="Lenzi L."/>
            <person name="Haldenby T S."/>
            <person name="Uol C."/>
        </authorList>
    </citation>
    <scope>NUCLEOTIDE SEQUENCE</scope>
</reference>
<organism evidence="8 9">
    <name type="scientific">Calicophoron daubneyi</name>
    <name type="common">Rumen fluke</name>
    <name type="synonym">Paramphistomum daubneyi</name>
    <dbReference type="NCBI Taxonomy" id="300641"/>
    <lineage>
        <taxon>Eukaryota</taxon>
        <taxon>Metazoa</taxon>
        <taxon>Spiralia</taxon>
        <taxon>Lophotrochozoa</taxon>
        <taxon>Platyhelminthes</taxon>
        <taxon>Trematoda</taxon>
        <taxon>Digenea</taxon>
        <taxon>Plagiorchiida</taxon>
        <taxon>Pronocephalata</taxon>
        <taxon>Paramphistomoidea</taxon>
        <taxon>Paramphistomidae</taxon>
        <taxon>Calicophoron</taxon>
    </lineage>
</organism>
<dbReference type="InterPro" id="IPR029071">
    <property type="entry name" value="Ubiquitin-like_domsf"/>
</dbReference>
<evidence type="ECO:0000256" key="4">
    <source>
        <dbReference type="ARBA" id="ARBA00023136"/>
    </source>
</evidence>
<feature type="region of interest" description="Disordered" evidence="6">
    <location>
        <begin position="326"/>
        <end position="392"/>
    </location>
</feature>
<comment type="subcellular location">
    <subcellularLocation>
        <location evidence="1">Membrane</location>
    </subcellularLocation>
</comment>
<evidence type="ECO:0000313" key="9">
    <source>
        <dbReference type="Proteomes" id="UP001497525"/>
    </source>
</evidence>
<evidence type="ECO:0000256" key="5">
    <source>
        <dbReference type="ARBA" id="ARBA00023230"/>
    </source>
</evidence>
<dbReference type="GO" id="GO:0016020">
    <property type="term" value="C:membrane"/>
    <property type="evidence" value="ECO:0007669"/>
    <property type="project" value="UniProtKB-SubCell"/>
</dbReference>
<proteinExistence type="predicted"/>
<evidence type="ECO:0000256" key="6">
    <source>
        <dbReference type="SAM" id="MobiDB-lite"/>
    </source>
</evidence>
<name>A0AAV2TS32_CALDB</name>
<dbReference type="Pfam" id="PF00240">
    <property type="entry name" value="ubiquitin"/>
    <property type="match status" value="1"/>
</dbReference>
<comment type="caution">
    <text evidence="8">The sequence shown here is derived from an EMBL/GenBank/DDBJ whole genome shotgun (WGS) entry which is preliminary data.</text>
</comment>
<accession>A0AAV2TS32</accession>
<dbReference type="InterPro" id="IPR039751">
    <property type="entry name" value="HERPUD1/2"/>
</dbReference>
<dbReference type="FunFam" id="3.10.20.90:FF:000046">
    <property type="entry name" value="Homocysteine-responsive endoplasmic reticulum-resident ubiquitin-like domain member 2 protein"/>
    <property type="match status" value="1"/>
</dbReference>
<dbReference type="PANTHER" id="PTHR12943:SF27">
    <property type="entry name" value="HOMOCYSTEINE-INDUCED ENDOPLASMIC RETICULUM PROTEIN, ISOFORM A"/>
    <property type="match status" value="1"/>
</dbReference>
<evidence type="ECO:0000256" key="1">
    <source>
        <dbReference type="ARBA" id="ARBA00004370"/>
    </source>
</evidence>
<evidence type="ECO:0000256" key="2">
    <source>
        <dbReference type="ARBA" id="ARBA00022692"/>
    </source>
</evidence>
<dbReference type="InterPro" id="IPR000626">
    <property type="entry name" value="Ubiquitin-like_dom"/>
</dbReference>
<dbReference type="GO" id="GO:0030968">
    <property type="term" value="P:endoplasmic reticulum unfolded protein response"/>
    <property type="evidence" value="ECO:0007669"/>
    <property type="project" value="TreeGrafter"/>
</dbReference>
<dbReference type="Proteomes" id="UP001497525">
    <property type="component" value="Unassembled WGS sequence"/>
</dbReference>
<feature type="region of interest" description="Disordered" evidence="6">
    <location>
        <begin position="86"/>
        <end position="106"/>
    </location>
</feature>
<evidence type="ECO:0000313" key="8">
    <source>
        <dbReference type="EMBL" id="CAL5139585.1"/>
    </source>
</evidence>
<keyword evidence="3" id="KW-1133">Transmembrane helix</keyword>
<sequence>MSSPSLRLVVKSPNDNISGQNVDCNPEWSVKDLKNHLSEAYPSHPPPSTQRLIHAGKLLKDSDKIDSLFKEGCEYQTVHLVCRNTKSNGSSAPSAKPKEADPWSNLSPEELDKYQREYYEYLQNFYMTNADVDRSGSVAFTYPWPYFYGSSGHSNQDMRTQQPPYWYYPDASFQGQFTYPAASSPAPPGVDGGLSNATPAVGDDAGHHGGNWVRGVLANLGLARANPEGAGIAREAQAIAGNDVQQQQPAVMVGNAMGPGMMGAEEFGDGAGNMDIVDRFYMIFRLGLFIGLCFAYSSLDKAIIVFSVAAYLYFYNIYRRHAAAQAQQQRQQQRNRPANPPEASNQPSETEGNAETHVQEQEIRPRTGQNNQSSDTTTQAREASPIPEQAPTLARITNGLRLVVSTSYQFVSSLLSSLIPEQPPPLRLD</sequence>
<evidence type="ECO:0000259" key="7">
    <source>
        <dbReference type="PROSITE" id="PS50053"/>
    </source>
</evidence>
<keyword evidence="5" id="KW-0834">Unfolded protein response</keyword>
<gene>
    <name evidence="8" type="ORF">CDAUBV1_LOCUS14705</name>
</gene>
<dbReference type="SMART" id="SM00213">
    <property type="entry name" value="UBQ"/>
    <property type="match status" value="1"/>
</dbReference>
<evidence type="ECO:0000256" key="3">
    <source>
        <dbReference type="ARBA" id="ARBA00022989"/>
    </source>
</evidence>
<dbReference type="EMBL" id="CAXLJL010000612">
    <property type="protein sequence ID" value="CAL5139585.1"/>
    <property type="molecule type" value="Genomic_DNA"/>
</dbReference>